<dbReference type="GeneTree" id="ENSGT00960000186788"/>
<dbReference type="GO" id="GO:0051082">
    <property type="term" value="F:unfolded protein binding"/>
    <property type="evidence" value="ECO:0007669"/>
    <property type="project" value="InterPro"/>
</dbReference>
<keyword evidence="1" id="KW-0143">Chaperone</keyword>
<sequence>MGDFKSISTSTKMVNSRKITTKRIIENIQERVEVEDNSQLKSLTINGKEQLLHLDNKQFNTGI</sequence>
<evidence type="ECO:0000313" key="2">
    <source>
        <dbReference type="Ensembl" id="ENSUPAP00010003009.1"/>
    </source>
</evidence>
<dbReference type="InterPro" id="IPR043183">
    <property type="entry name" value="DNJB2/6-like"/>
</dbReference>
<reference evidence="2" key="2">
    <citation type="submission" date="2025-09" db="UniProtKB">
        <authorList>
            <consortium name="Ensembl"/>
        </authorList>
    </citation>
    <scope>IDENTIFICATION</scope>
</reference>
<dbReference type="Ensembl" id="ENSUPAT00010003467.1">
    <property type="protein sequence ID" value="ENSUPAP00010003009.1"/>
    <property type="gene ID" value="ENSUPAG00010002502.1"/>
</dbReference>
<accession>A0A8D2GVD6</accession>
<keyword evidence="3" id="KW-1185">Reference proteome</keyword>
<dbReference type="PANTHER" id="PTHR45168:SF4">
    <property type="entry name" value="SIMILAR TO DNAJ HOMOLOG SUBFAMILY B MEMBER 6 (HEAT SHOCK PROTEIN J2) (HSJ-2) (MRJ) (MDJ4)"/>
    <property type="match status" value="1"/>
</dbReference>
<name>A0A8D2GVD6_UROPR</name>
<dbReference type="PANTHER" id="PTHR45168">
    <property type="entry name" value="DNAJ HOMOLOG SUBFAMILY B MEMBER 2"/>
    <property type="match status" value="1"/>
</dbReference>
<organism evidence="2 3">
    <name type="scientific">Urocitellus parryii</name>
    <name type="common">Arctic ground squirrel</name>
    <name type="synonym">Spermophilus parryii</name>
    <dbReference type="NCBI Taxonomy" id="9999"/>
    <lineage>
        <taxon>Eukaryota</taxon>
        <taxon>Metazoa</taxon>
        <taxon>Chordata</taxon>
        <taxon>Craniata</taxon>
        <taxon>Vertebrata</taxon>
        <taxon>Euteleostomi</taxon>
        <taxon>Mammalia</taxon>
        <taxon>Eutheria</taxon>
        <taxon>Euarchontoglires</taxon>
        <taxon>Glires</taxon>
        <taxon>Rodentia</taxon>
        <taxon>Sciuromorpha</taxon>
        <taxon>Sciuridae</taxon>
        <taxon>Xerinae</taxon>
        <taxon>Marmotini</taxon>
        <taxon>Urocitellus</taxon>
    </lineage>
</organism>
<evidence type="ECO:0000256" key="1">
    <source>
        <dbReference type="ARBA" id="ARBA00023186"/>
    </source>
</evidence>
<reference evidence="2" key="1">
    <citation type="submission" date="2025-08" db="UniProtKB">
        <authorList>
            <consortium name="Ensembl"/>
        </authorList>
    </citation>
    <scope>IDENTIFICATION</scope>
</reference>
<dbReference type="AlphaFoldDB" id="A0A8D2GVD6"/>
<dbReference type="Proteomes" id="UP000694417">
    <property type="component" value="Unplaced"/>
</dbReference>
<proteinExistence type="predicted"/>
<dbReference type="GO" id="GO:0030544">
    <property type="term" value="F:Hsp70 protein binding"/>
    <property type="evidence" value="ECO:0007669"/>
    <property type="project" value="InterPro"/>
</dbReference>
<protein>
    <submittedName>
        <fullName evidence="2">Uncharacterized protein</fullName>
    </submittedName>
</protein>
<evidence type="ECO:0000313" key="3">
    <source>
        <dbReference type="Proteomes" id="UP000694417"/>
    </source>
</evidence>